<accession>A0AAX4PGQ2</accession>
<dbReference type="Gene3D" id="3.40.50.150">
    <property type="entry name" value="Vaccinia Virus protein VP39"/>
    <property type="match status" value="1"/>
</dbReference>
<dbReference type="InterPro" id="IPR041698">
    <property type="entry name" value="Methyltransf_25"/>
</dbReference>
<evidence type="ECO:0000313" key="8">
    <source>
        <dbReference type="Proteomes" id="UP001472866"/>
    </source>
</evidence>
<dbReference type="PROSITE" id="PS51678">
    <property type="entry name" value="SAM_MT_PRMT"/>
    <property type="match status" value="1"/>
</dbReference>
<dbReference type="Proteomes" id="UP001472866">
    <property type="component" value="Chromosome 11"/>
</dbReference>
<dbReference type="InterPro" id="IPR029063">
    <property type="entry name" value="SAM-dependent_MTases_sf"/>
</dbReference>
<dbReference type="Pfam" id="PF13649">
    <property type="entry name" value="Methyltransf_25"/>
    <property type="match status" value="1"/>
</dbReference>
<dbReference type="Gene3D" id="2.70.160.11">
    <property type="entry name" value="Hnrnp arginine n-methyltransferase1"/>
    <property type="match status" value="1"/>
</dbReference>
<dbReference type="Pfam" id="PF22528">
    <property type="entry name" value="PRMT_C"/>
    <property type="match status" value="1"/>
</dbReference>
<dbReference type="GO" id="GO:0005634">
    <property type="term" value="C:nucleus"/>
    <property type="evidence" value="ECO:0007669"/>
    <property type="project" value="TreeGrafter"/>
</dbReference>
<sequence length="308" mass="34595">MGGDQYFDSYGDINVHRLMLEDAPRTLAYKQALESLGDQIRGKVVLDVGAGTGILSLFAAKCGASRVYAVEASDIAAHTKEVVSENMLDGVIKVLQCKVEDADIGEKVDVIVSEWMGFYLFHESMLDSVLYARDRWLKPGGLILPRTAKLYASPINMEKHCNDRFGFWTDVYGFSMQTFIAAEAQAMLRAPVIEQVAKEMLLSEPQLVKEVDCATAKQEDLRSFTQDLKFTARKEGICHGFCFWFVCQFENGVTLSTAPSKPQTHWKQATVMLPEMLQSIPDKVRFDCKVGFVQSKGNERQYQITLEM</sequence>
<proteinExistence type="predicted"/>
<evidence type="ECO:0000259" key="5">
    <source>
        <dbReference type="Pfam" id="PF13649"/>
    </source>
</evidence>
<dbReference type="InterPro" id="IPR025799">
    <property type="entry name" value="Arg_MeTrfase"/>
</dbReference>
<evidence type="ECO:0000256" key="1">
    <source>
        <dbReference type="ARBA" id="ARBA00022603"/>
    </source>
</evidence>
<keyword evidence="2 4" id="KW-0808">Transferase</keyword>
<dbReference type="CDD" id="cd02440">
    <property type="entry name" value="AdoMet_MTases"/>
    <property type="match status" value="1"/>
</dbReference>
<evidence type="ECO:0000313" key="7">
    <source>
        <dbReference type="EMBL" id="WZN65190.1"/>
    </source>
</evidence>
<dbReference type="AlphaFoldDB" id="A0AAX4PGQ2"/>
<keyword evidence="3 4" id="KW-0949">S-adenosyl-L-methionine</keyword>
<dbReference type="InterPro" id="IPR055135">
    <property type="entry name" value="PRMT_dom"/>
</dbReference>
<evidence type="ECO:0000256" key="2">
    <source>
        <dbReference type="ARBA" id="ARBA00022679"/>
    </source>
</evidence>
<gene>
    <name evidence="7" type="ORF">HKI87_11g67470</name>
</gene>
<dbReference type="SUPFAM" id="SSF53335">
    <property type="entry name" value="S-adenosyl-L-methionine-dependent methyltransferases"/>
    <property type="match status" value="1"/>
</dbReference>
<dbReference type="PANTHER" id="PTHR11006:SF122">
    <property type="entry name" value="ARGININE METHYLTRANSFERASE 8"/>
    <property type="match status" value="1"/>
</dbReference>
<keyword evidence="1 4" id="KW-0489">Methyltransferase</keyword>
<organism evidence="7 8">
    <name type="scientific">Chloropicon roscoffensis</name>
    <dbReference type="NCBI Taxonomy" id="1461544"/>
    <lineage>
        <taxon>Eukaryota</taxon>
        <taxon>Viridiplantae</taxon>
        <taxon>Chlorophyta</taxon>
        <taxon>Chloropicophyceae</taxon>
        <taxon>Chloropicales</taxon>
        <taxon>Chloropicaceae</taxon>
        <taxon>Chloropicon</taxon>
    </lineage>
</organism>
<dbReference type="GO" id="GO:0032259">
    <property type="term" value="P:methylation"/>
    <property type="evidence" value="ECO:0007669"/>
    <property type="project" value="UniProtKB-KW"/>
</dbReference>
<dbReference type="FunFam" id="3.40.50.150:FF:000016">
    <property type="entry name" value="Protein arginine N-methyltransferase 6"/>
    <property type="match status" value="1"/>
</dbReference>
<dbReference type="GO" id="GO:0035242">
    <property type="term" value="F:protein-arginine omega-N asymmetric methyltransferase activity"/>
    <property type="evidence" value="ECO:0007669"/>
    <property type="project" value="TreeGrafter"/>
</dbReference>
<evidence type="ECO:0000259" key="6">
    <source>
        <dbReference type="Pfam" id="PF22528"/>
    </source>
</evidence>
<protein>
    <submittedName>
        <fullName evidence="7">Protein arginine N-methyltransferase</fullName>
    </submittedName>
</protein>
<evidence type="ECO:0000256" key="3">
    <source>
        <dbReference type="ARBA" id="ARBA00022691"/>
    </source>
</evidence>
<name>A0AAX4PGQ2_9CHLO</name>
<dbReference type="GO" id="GO:0042054">
    <property type="term" value="F:histone methyltransferase activity"/>
    <property type="evidence" value="ECO:0007669"/>
    <property type="project" value="TreeGrafter"/>
</dbReference>
<dbReference type="PANTHER" id="PTHR11006">
    <property type="entry name" value="PROTEIN ARGININE N-METHYLTRANSFERASE"/>
    <property type="match status" value="1"/>
</dbReference>
<feature type="domain" description="Methyltransferase" evidence="5">
    <location>
        <begin position="45"/>
        <end position="141"/>
    </location>
</feature>
<keyword evidence="8" id="KW-1185">Reference proteome</keyword>
<evidence type="ECO:0000256" key="4">
    <source>
        <dbReference type="PROSITE-ProRule" id="PRU01015"/>
    </source>
</evidence>
<reference evidence="7 8" key="1">
    <citation type="submission" date="2024-03" db="EMBL/GenBank/DDBJ databases">
        <title>Complete genome sequence of the green alga Chloropicon roscoffensis RCC1871.</title>
        <authorList>
            <person name="Lemieux C."/>
            <person name="Pombert J.-F."/>
            <person name="Otis C."/>
            <person name="Turmel M."/>
        </authorList>
    </citation>
    <scope>NUCLEOTIDE SEQUENCE [LARGE SCALE GENOMIC DNA]</scope>
    <source>
        <strain evidence="7 8">RCC1871</strain>
    </source>
</reference>
<feature type="domain" description="Protein arginine N-methyltransferase" evidence="6">
    <location>
        <begin position="147"/>
        <end position="307"/>
    </location>
</feature>
<dbReference type="EMBL" id="CP151511">
    <property type="protein sequence ID" value="WZN65190.1"/>
    <property type="molecule type" value="Genomic_DNA"/>
</dbReference>
<dbReference type="GO" id="GO:0035241">
    <property type="term" value="F:protein-arginine omega-N monomethyltransferase activity"/>
    <property type="evidence" value="ECO:0007669"/>
    <property type="project" value="TreeGrafter"/>
</dbReference>